<proteinExistence type="predicted"/>
<evidence type="ECO:0000313" key="2">
    <source>
        <dbReference type="Proteomes" id="UP001237642"/>
    </source>
</evidence>
<gene>
    <name evidence="1" type="ORF">POM88_027817</name>
</gene>
<organism evidence="1 2">
    <name type="scientific">Heracleum sosnowskyi</name>
    <dbReference type="NCBI Taxonomy" id="360622"/>
    <lineage>
        <taxon>Eukaryota</taxon>
        <taxon>Viridiplantae</taxon>
        <taxon>Streptophyta</taxon>
        <taxon>Embryophyta</taxon>
        <taxon>Tracheophyta</taxon>
        <taxon>Spermatophyta</taxon>
        <taxon>Magnoliopsida</taxon>
        <taxon>eudicotyledons</taxon>
        <taxon>Gunneridae</taxon>
        <taxon>Pentapetalae</taxon>
        <taxon>asterids</taxon>
        <taxon>campanulids</taxon>
        <taxon>Apiales</taxon>
        <taxon>Apiaceae</taxon>
        <taxon>Apioideae</taxon>
        <taxon>apioid superclade</taxon>
        <taxon>Tordylieae</taxon>
        <taxon>Tordyliinae</taxon>
        <taxon>Heracleum</taxon>
    </lineage>
</organism>
<name>A0AAD8IAX5_9APIA</name>
<reference evidence="1" key="1">
    <citation type="submission" date="2023-02" db="EMBL/GenBank/DDBJ databases">
        <title>Genome of toxic invasive species Heracleum sosnowskyi carries increased number of genes despite the absence of recent whole-genome duplications.</title>
        <authorList>
            <person name="Schelkunov M."/>
            <person name="Shtratnikova V."/>
            <person name="Makarenko M."/>
            <person name="Klepikova A."/>
            <person name="Omelchenko D."/>
            <person name="Novikova G."/>
            <person name="Obukhova E."/>
            <person name="Bogdanov V."/>
            <person name="Penin A."/>
            <person name="Logacheva M."/>
        </authorList>
    </citation>
    <scope>NUCLEOTIDE SEQUENCE</scope>
    <source>
        <strain evidence="1">Hsosn_3</strain>
        <tissue evidence="1">Leaf</tissue>
    </source>
</reference>
<dbReference type="AlphaFoldDB" id="A0AAD8IAX5"/>
<dbReference type="EMBL" id="JAUIZM010000006">
    <property type="protein sequence ID" value="KAK1381073.1"/>
    <property type="molecule type" value="Genomic_DNA"/>
</dbReference>
<evidence type="ECO:0000313" key="1">
    <source>
        <dbReference type="EMBL" id="KAK1381073.1"/>
    </source>
</evidence>
<dbReference type="Proteomes" id="UP001237642">
    <property type="component" value="Unassembled WGS sequence"/>
</dbReference>
<comment type="caution">
    <text evidence="1">The sequence shown here is derived from an EMBL/GenBank/DDBJ whole genome shotgun (WGS) entry which is preliminary data.</text>
</comment>
<sequence>MILPVCCHVAVSVRPRNSSFVVLWNHFHSIFVLVKIDNLRKLLPLVNWGLKCSIPTQPHSCKSCSCVPNVMSSGTEALSAEYEIGYRELGKDAKARYFSKL</sequence>
<reference evidence="1" key="2">
    <citation type="submission" date="2023-05" db="EMBL/GenBank/DDBJ databases">
        <authorList>
            <person name="Schelkunov M.I."/>
        </authorList>
    </citation>
    <scope>NUCLEOTIDE SEQUENCE</scope>
    <source>
        <strain evidence="1">Hsosn_3</strain>
        <tissue evidence="1">Leaf</tissue>
    </source>
</reference>
<keyword evidence="2" id="KW-1185">Reference proteome</keyword>
<accession>A0AAD8IAX5</accession>
<protein>
    <submittedName>
        <fullName evidence="1">Uncharacterized protein</fullName>
    </submittedName>
</protein>